<reference evidence="1 2" key="1">
    <citation type="submission" date="2019-05" db="EMBL/GenBank/DDBJ databases">
        <title>Another draft genome of Portunus trituberculatus and its Hox gene families provides insights of decapod evolution.</title>
        <authorList>
            <person name="Jeong J.-H."/>
            <person name="Song I."/>
            <person name="Kim S."/>
            <person name="Choi T."/>
            <person name="Kim D."/>
            <person name="Ryu S."/>
            <person name="Kim W."/>
        </authorList>
    </citation>
    <scope>NUCLEOTIDE SEQUENCE [LARGE SCALE GENOMIC DNA]</scope>
    <source>
        <tissue evidence="1">Muscle</tissue>
    </source>
</reference>
<accession>A0A5B7E0F9</accession>
<dbReference type="Proteomes" id="UP000324222">
    <property type="component" value="Unassembled WGS sequence"/>
</dbReference>
<keyword evidence="2" id="KW-1185">Reference proteome</keyword>
<organism evidence="1 2">
    <name type="scientific">Portunus trituberculatus</name>
    <name type="common">Swimming crab</name>
    <name type="synonym">Neptunus trituberculatus</name>
    <dbReference type="NCBI Taxonomy" id="210409"/>
    <lineage>
        <taxon>Eukaryota</taxon>
        <taxon>Metazoa</taxon>
        <taxon>Ecdysozoa</taxon>
        <taxon>Arthropoda</taxon>
        <taxon>Crustacea</taxon>
        <taxon>Multicrustacea</taxon>
        <taxon>Malacostraca</taxon>
        <taxon>Eumalacostraca</taxon>
        <taxon>Eucarida</taxon>
        <taxon>Decapoda</taxon>
        <taxon>Pleocyemata</taxon>
        <taxon>Brachyura</taxon>
        <taxon>Eubrachyura</taxon>
        <taxon>Portunoidea</taxon>
        <taxon>Portunidae</taxon>
        <taxon>Portuninae</taxon>
        <taxon>Portunus</taxon>
    </lineage>
</organism>
<proteinExistence type="predicted"/>
<name>A0A5B7E0F9_PORTR</name>
<comment type="caution">
    <text evidence="1">The sequence shown here is derived from an EMBL/GenBank/DDBJ whole genome shotgun (WGS) entry which is preliminary data.</text>
</comment>
<dbReference type="AlphaFoldDB" id="A0A5B7E0F9"/>
<evidence type="ECO:0000313" key="1">
    <source>
        <dbReference type="EMBL" id="MPC26889.1"/>
    </source>
</evidence>
<protein>
    <submittedName>
        <fullName evidence="1">Uncharacterized protein</fullName>
    </submittedName>
</protein>
<gene>
    <name evidence="1" type="ORF">E2C01_020040</name>
</gene>
<evidence type="ECO:0000313" key="2">
    <source>
        <dbReference type="Proteomes" id="UP000324222"/>
    </source>
</evidence>
<dbReference type="EMBL" id="VSRR010001665">
    <property type="protein sequence ID" value="MPC26889.1"/>
    <property type="molecule type" value="Genomic_DNA"/>
</dbReference>
<sequence>MNVVACKWQVANAGRKVRVGGGVRGGGPLGGRDPPRAAGAVLNLLNRPGMCSVPPRPSLPAATPRCDLHADLHDPEVVQACVPPGRPLEQRCIRG</sequence>